<gene>
    <name evidence="1" type="ORF">KPL71_017164</name>
</gene>
<organism evidence="1 2">
    <name type="scientific">Citrus sinensis</name>
    <name type="common">Sweet orange</name>
    <name type="synonym">Citrus aurantium var. sinensis</name>
    <dbReference type="NCBI Taxonomy" id="2711"/>
    <lineage>
        <taxon>Eukaryota</taxon>
        <taxon>Viridiplantae</taxon>
        <taxon>Streptophyta</taxon>
        <taxon>Embryophyta</taxon>
        <taxon>Tracheophyta</taxon>
        <taxon>Spermatophyta</taxon>
        <taxon>Magnoliopsida</taxon>
        <taxon>eudicotyledons</taxon>
        <taxon>Gunneridae</taxon>
        <taxon>Pentapetalae</taxon>
        <taxon>rosids</taxon>
        <taxon>malvids</taxon>
        <taxon>Sapindales</taxon>
        <taxon>Rutaceae</taxon>
        <taxon>Aurantioideae</taxon>
        <taxon>Citrus</taxon>
    </lineage>
</organism>
<sequence>MSNTYLPEKPELSPTLISDDDAVRLQYAYGAVKKSLEAYVTLAGGYVIEAQLPFPVNSDSEIVSVLIPVKELIKICPEEGVHKVFVDGAHGIGCVDVDMKEIGADF</sequence>
<evidence type="ECO:0000313" key="2">
    <source>
        <dbReference type="Proteomes" id="UP000829398"/>
    </source>
</evidence>
<keyword evidence="2" id="KW-1185">Reference proteome</keyword>
<comment type="caution">
    <text evidence="1">The sequence shown here is derived from an EMBL/GenBank/DDBJ whole genome shotgun (WGS) entry which is preliminary data.</text>
</comment>
<reference evidence="2" key="1">
    <citation type="journal article" date="2023" name="Hortic. Res.">
        <title>A chromosome-level phased genome enabling allele-level studies in sweet orange: a case study on citrus Huanglongbing tolerance.</title>
        <authorList>
            <person name="Wu B."/>
            <person name="Yu Q."/>
            <person name="Deng Z."/>
            <person name="Duan Y."/>
            <person name="Luo F."/>
            <person name="Gmitter F. Jr."/>
        </authorList>
    </citation>
    <scope>NUCLEOTIDE SEQUENCE [LARGE SCALE GENOMIC DNA]</scope>
    <source>
        <strain evidence="2">cv. Valencia</strain>
    </source>
</reference>
<dbReference type="Proteomes" id="UP000829398">
    <property type="component" value="Chromosome 6"/>
</dbReference>
<accession>A0ACB8JM90</accession>
<proteinExistence type="predicted"/>
<name>A0ACB8JM90_CITSI</name>
<dbReference type="EMBL" id="CM039175">
    <property type="protein sequence ID" value="KAH9733846.1"/>
    <property type="molecule type" value="Genomic_DNA"/>
</dbReference>
<protein>
    <submittedName>
        <fullName evidence="1">Uncharacterized protein</fullName>
    </submittedName>
</protein>
<evidence type="ECO:0000313" key="1">
    <source>
        <dbReference type="EMBL" id="KAH9733846.1"/>
    </source>
</evidence>